<evidence type="ECO:0000256" key="5">
    <source>
        <dbReference type="ARBA" id="ARBA00022840"/>
    </source>
</evidence>
<keyword evidence="10" id="KW-1185">Reference proteome</keyword>
<dbReference type="InterPro" id="IPR008271">
    <property type="entry name" value="Ser/Thr_kinase_AS"/>
</dbReference>
<feature type="domain" description="Protein kinase" evidence="7">
    <location>
        <begin position="1"/>
        <end position="130"/>
    </location>
</feature>
<keyword evidence="3" id="KW-0547">Nucleotide-binding</keyword>
<dbReference type="EMBL" id="OA911592">
    <property type="protein sequence ID" value="CAD7285918.1"/>
    <property type="molecule type" value="Genomic_DNA"/>
</dbReference>
<dbReference type="Proteomes" id="UP000678499">
    <property type="component" value="Unassembled WGS sequence"/>
</dbReference>
<name>A0A7R9GMG2_9CRUS</name>
<dbReference type="PANTHER" id="PTHR45646">
    <property type="entry name" value="SERINE/THREONINE-PROTEIN KINASE DOA-RELATED"/>
    <property type="match status" value="1"/>
</dbReference>
<dbReference type="GO" id="GO:0043484">
    <property type="term" value="P:regulation of RNA splicing"/>
    <property type="evidence" value="ECO:0007669"/>
    <property type="project" value="TreeGrafter"/>
</dbReference>
<keyword evidence="4" id="KW-0418">Kinase</keyword>
<evidence type="ECO:0000256" key="4">
    <source>
        <dbReference type="ARBA" id="ARBA00022777"/>
    </source>
</evidence>
<dbReference type="EMBL" id="CAJPEX010029555">
    <property type="protein sequence ID" value="CAG0926070.1"/>
    <property type="molecule type" value="Genomic_DNA"/>
</dbReference>
<dbReference type="GO" id="GO:0004674">
    <property type="term" value="F:protein serine/threonine kinase activity"/>
    <property type="evidence" value="ECO:0007669"/>
    <property type="project" value="UniProtKB-KW"/>
</dbReference>
<dbReference type="InterPro" id="IPR051175">
    <property type="entry name" value="CLK_kinases"/>
</dbReference>
<sequence>MCVRMLDWFDYHGHMCICFEMLGLSVFDFLKENNYHPYPLYQVRHMAYQLCEAVNFLHERKLTHTDLKPENILFLNSDYDIVRSGRKRESKVVKQSWIKLIDFGSATFDDEYHSTIVSTRHYRAPEVILG</sequence>
<dbReference type="InterPro" id="IPR000719">
    <property type="entry name" value="Prot_kinase_dom"/>
</dbReference>
<dbReference type="EMBL" id="OA911607">
    <property type="protein sequence ID" value="CAD7285919.1"/>
    <property type="molecule type" value="Genomic_DNA"/>
</dbReference>
<evidence type="ECO:0000313" key="10">
    <source>
        <dbReference type="Proteomes" id="UP000678499"/>
    </source>
</evidence>
<dbReference type="OrthoDB" id="283111at2759"/>
<dbReference type="AlphaFoldDB" id="A0A7R9GMG2"/>
<keyword evidence="5" id="KW-0067">ATP-binding</keyword>
<dbReference type="GO" id="GO:0005634">
    <property type="term" value="C:nucleus"/>
    <property type="evidence" value="ECO:0007669"/>
    <property type="project" value="TreeGrafter"/>
</dbReference>
<reference evidence="9" key="1">
    <citation type="submission" date="2020-11" db="EMBL/GenBank/DDBJ databases">
        <authorList>
            <person name="Tran Van P."/>
        </authorList>
    </citation>
    <scope>NUCLEOTIDE SEQUENCE</scope>
</reference>
<dbReference type="PROSITE" id="PS00108">
    <property type="entry name" value="PROTEIN_KINASE_ST"/>
    <property type="match status" value="1"/>
</dbReference>
<dbReference type="Gene3D" id="1.10.510.10">
    <property type="entry name" value="Transferase(Phosphotransferase) domain 1"/>
    <property type="match status" value="1"/>
</dbReference>
<dbReference type="InterPro" id="IPR011009">
    <property type="entry name" value="Kinase-like_dom_sf"/>
</dbReference>
<accession>A0A7R9GMG2</accession>
<keyword evidence="2" id="KW-0808">Transferase</keyword>
<evidence type="ECO:0000256" key="6">
    <source>
        <dbReference type="ARBA" id="ARBA00037966"/>
    </source>
</evidence>
<dbReference type="Gene3D" id="3.30.200.20">
    <property type="entry name" value="Phosphorylase Kinase, domain 1"/>
    <property type="match status" value="1"/>
</dbReference>
<evidence type="ECO:0000313" key="8">
    <source>
        <dbReference type="EMBL" id="CAD7285918.1"/>
    </source>
</evidence>
<dbReference type="EMBL" id="CAJPEX010029570">
    <property type="protein sequence ID" value="CAG0926071.1"/>
    <property type="molecule type" value="Genomic_DNA"/>
</dbReference>
<organism evidence="9">
    <name type="scientific">Notodromas monacha</name>
    <dbReference type="NCBI Taxonomy" id="399045"/>
    <lineage>
        <taxon>Eukaryota</taxon>
        <taxon>Metazoa</taxon>
        <taxon>Ecdysozoa</taxon>
        <taxon>Arthropoda</taxon>
        <taxon>Crustacea</taxon>
        <taxon>Oligostraca</taxon>
        <taxon>Ostracoda</taxon>
        <taxon>Podocopa</taxon>
        <taxon>Podocopida</taxon>
        <taxon>Cypridocopina</taxon>
        <taxon>Cypridoidea</taxon>
        <taxon>Cyprididae</taxon>
        <taxon>Notodromas</taxon>
    </lineage>
</organism>
<dbReference type="SUPFAM" id="SSF56112">
    <property type="entry name" value="Protein kinase-like (PK-like)"/>
    <property type="match status" value="1"/>
</dbReference>
<dbReference type="PANTHER" id="PTHR45646:SF11">
    <property type="entry name" value="SERINE_THREONINE-PROTEIN KINASE DOA"/>
    <property type="match status" value="1"/>
</dbReference>
<evidence type="ECO:0000313" key="9">
    <source>
        <dbReference type="EMBL" id="CAD7285919.1"/>
    </source>
</evidence>
<keyword evidence="1" id="KW-0723">Serine/threonine-protein kinase</keyword>
<dbReference type="GO" id="GO:0005524">
    <property type="term" value="F:ATP binding"/>
    <property type="evidence" value="ECO:0007669"/>
    <property type="project" value="UniProtKB-KW"/>
</dbReference>
<gene>
    <name evidence="8" type="ORF">NMOB1V02_LOCUS13520</name>
    <name evidence="9" type="ORF">NMOB1V02_LOCUS13521</name>
</gene>
<evidence type="ECO:0000256" key="3">
    <source>
        <dbReference type="ARBA" id="ARBA00022741"/>
    </source>
</evidence>
<protein>
    <recommendedName>
        <fullName evidence="7">Protein kinase domain-containing protein</fullName>
    </recommendedName>
</protein>
<comment type="similarity">
    <text evidence="6">Belongs to the protein kinase superfamily. CMGC Ser/Thr protein kinase family. Lammer subfamily.</text>
</comment>
<proteinExistence type="inferred from homology"/>
<dbReference type="PROSITE" id="PS50011">
    <property type="entry name" value="PROTEIN_KINASE_DOM"/>
    <property type="match status" value="1"/>
</dbReference>
<dbReference type="SMART" id="SM00220">
    <property type="entry name" value="S_TKc"/>
    <property type="match status" value="1"/>
</dbReference>
<evidence type="ECO:0000259" key="7">
    <source>
        <dbReference type="PROSITE" id="PS50011"/>
    </source>
</evidence>
<evidence type="ECO:0000256" key="1">
    <source>
        <dbReference type="ARBA" id="ARBA00022527"/>
    </source>
</evidence>
<evidence type="ECO:0000256" key="2">
    <source>
        <dbReference type="ARBA" id="ARBA00022679"/>
    </source>
</evidence>
<dbReference type="Pfam" id="PF00069">
    <property type="entry name" value="Pkinase"/>
    <property type="match status" value="1"/>
</dbReference>